<dbReference type="EMBL" id="BMAV01016430">
    <property type="protein sequence ID" value="GFY67147.1"/>
    <property type="molecule type" value="Genomic_DNA"/>
</dbReference>
<dbReference type="Proteomes" id="UP000886998">
    <property type="component" value="Unassembled WGS sequence"/>
</dbReference>
<evidence type="ECO:0000313" key="3">
    <source>
        <dbReference type="Proteomes" id="UP000886998"/>
    </source>
</evidence>
<evidence type="ECO:0000256" key="1">
    <source>
        <dbReference type="SAM" id="MobiDB-lite"/>
    </source>
</evidence>
<dbReference type="AlphaFoldDB" id="A0A8X7CK84"/>
<keyword evidence="3" id="KW-1185">Reference proteome</keyword>
<reference evidence="2" key="1">
    <citation type="submission" date="2020-08" db="EMBL/GenBank/DDBJ databases">
        <title>Multicomponent nature underlies the extraordinary mechanical properties of spider dragline silk.</title>
        <authorList>
            <person name="Kono N."/>
            <person name="Nakamura H."/>
            <person name="Mori M."/>
            <person name="Yoshida Y."/>
            <person name="Ohtoshi R."/>
            <person name="Malay A.D."/>
            <person name="Moran D.A.P."/>
            <person name="Tomita M."/>
            <person name="Numata K."/>
            <person name="Arakawa K."/>
        </authorList>
    </citation>
    <scope>NUCLEOTIDE SEQUENCE</scope>
</reference>
<feature type="compositionally biased region" description="Basic and acidic residues" evidence="1">
    <location>
        <begin position="67"/>
        <end position="91"/>
    </location>
</feature>
<accession>A0A8X7CK84</accession>
<proteinExistence type="predicted"/>
<sequence>MFLEVGTKKKYGGKPSASTRHKAAGMLEEKETPFHGPLAKRLQSIFQGGARFAYSGKVLMQAPGETDSCRRTRKGDLRGVDPPEKPEFDES</sequence>
<organism evidence="2 3">
    <name type="scientific">Trichonephila inaurata madagascariensis</name>
    <dbReference type="NCBI Taxonomy" id="2747483"/>
    <lineage>
        <taxon>Eukaryota</taxon>
        <taxon>Metazoa</taxon>
        <taxon>Ecdysozoa</taxon>
        <taxon>Arthropoda</taxon>
        <taxon>Chelicerata</taxon>
        <taxon>Arachnida</taxon>
        <taxon>Araneae</taxon>
        <taxon>Araneomorphae</taxon>
        <taxon>Entelegynae</taxon>
        <taxon>Araneoidea</taxon>
        <taxon>Nephilidae</taxon>
        <taxon>Trichonephila</taxon>
        <taxon>Trichonephila inaurata</taxon>
    </lineage>
</organism>
<gene>
    <name evidence="2" type="ORF">TNIN_416011</name>
</gene>
<evidence type="ECO:0000313" key="2">
    <source>
        <dbReference type="EMBL" id="GFY67147.1"/>
    </source>
</evidence>
<comment type="caution">
    <text evidence="2">The sequence shown here is derived from an EMBL/GenBank/DDBJ whole genome shotgun (WGS) entry which is preliminary data.</text>
</comment>
<name>A0A8X7CK84_9ARAC</name>
<feature type="region of interest" description="Disordered" evidence="1">
    <location>
        <begin position="1"/>
        <end position="20"/>
    </location>
</feature>
<protein>
    <submittedName>
        <fullName evidence="2">Uncharacterized protein</fullName>
    </submittedName>
</protein>
<feature type="region of interest" description="Disordered" evidence="1">
    <location>
        <begin position="63"/>
        <end position="91"/>
    </location>
</feature>